<dbReference type="OMA" id="RIWIPEK"/>
<evidence type="ECO:0000313" key="7">
    <source>
        <dbReference type="Proteomes" id="UP000694548"/>
    </source>
</evidence>
<comment type="cofactor">
    <cofactor evidence="1">
        <name>a divalent metal cation</name>
        <dbReference type="ChEBI" id="CHEBI:60240"/>
    </cofactor>
</comment>
<dbReference type="Pfam" id="PF13359">
    <property type="entry name" value="DDE_Tnp_4"/>
    <property type="match status" value="1"/>
</dbReference>
<feature type="domain" description="DDE Tnp4" evidence="4">
    <location>
        <begin position="211"/>
        <end position="367"/>
    </location>
</feature>
<evidence type="ECO:0000256" key="3">
    <source>
        <dbReference type="SAM" id="MobiDB-lite"/>
    </source>
</evidence>
<dbReference type="InterPro" id="IPR027806">
    <property type="entry name" value="HARBI1_dom"/>
</dbReference>
<dbReference type="OrthoDB" id="10020990at2759"/>
<dbReference type="RefSeq" id="XP_015829870.3">
    <property type="nucleotide sequence ID" value="XM_015974384.3"/>
</dbReference>
<dbReference type="GeneTree" id="ENSGT00940000164656"/>
<dbReference type="KEGG" id="nfu:107395101"/>
<evidence type="ECO:0000313" key="6">
    <source>
        <dbReference type="Ensembl" id="ENSNFUP00015045349.1"/>
    </source>
</evidence>
<reference evidence="5" key="1">
    <citation type="submission" date="2020-03" db="EMBL/GenBank/DDBJ databases">
        <title>Intra-Species Differences in Population Size shape Life History and Genome Evolution.</title>
        <authorList>
            <person name="Willemsen D."/>
            <person name="Cui R."/>
            <person name="Valenzano D.R."/>
        </authorList>
    </citation>
    <scope>NUCLEOTIDE SEQUENCE</scope>
    <source>
        <strain evidence="5">GRZ</strain>
        <tissue evidence="5">Whole</tissue>
    </source>
</reference>
<dbReference type="GO" id="GO:0046872">
    <property type="term" value="F:metal ion binding"/>
    <property type="evidence" value="ECO:0007669"/>
    <property type="project" value="UniProtKB-KW"/>
</dbReference>
<evidence type="ECO:0000259" key="4">
    <source>
        <dbReference type="Pfam" id="PF13359"/>
    </source>
</evidence>
<organism evidence="6 7">
    <name type="scientific">Nothobranchius furzeri</name>
    <name type="common">Turquoise killifish</name>
    <dbReference type="NCBI Taxonomy" id="105023"/>
    <lineage>
        <taxon>Eukaryota</taxon>
        <taxon>Metazoa</taxon>
        <taxon>Chordata</taxon>
        <taxon>Craniata</taxon>
        <taxon>Vertebrata</taxon>
        <taxon>Euteleostomi</taxon>
        <taxon>Actinopterygii</taxon>
        <taxon>Neopterygii</taxon>
        <taxon>Teleostei</taxon>
        <taxon>Neoteleostei</taxon>
        <taxon>Acanthomorphata</taxon>
        <taxon>Ovalentaria</taxon>
        <taxon>Atherinomorphae</taxon>
        <taxon>Cyprinodontiformes</taxon>
        <taxon>Nothobranchiidae</taxon>
        <taxon>Nothobranchius</taxon>
    </lineage>
</organism>
<reference evidence="6" key="2">
    <citation type="submission" date="2025-05" db="UniProtKB">
        <authorList>
            <consortium name="Ensembl"/>
        </authorList>
    </citation>
    <scope>IDENTIFICATION</scope>
</reference>
<evidence type="ECO:0000256" key="2">
    <source>
        <dbReference type="ARBA" id="ARBA00022723"/>
    </source>
</evidence>
<sequence length="379" mass="43329">MRLPSQRRRVSPQPSYRPEVLERMETTPPETGVEDTQNHAFDPHIDHDYALRPGPAVVDPMVKENSSLRKENCQLRLQIETFSLRQQFCVHRFADSDKDIRFFTRFASYDSLMCFWGSLQESQKVQRESISTLEPIDEFFLLLNFFALGSKERDLADWYGIHHHTVSKVIRSWSNYLFTILGSVRIWIPEKEIRRNLPAEFQLYPDTTVILDCTELRFQCPSSPLLQSEVFSSYKSHCTLKGLIGIAPHGPVTFVSALFAGSASDKQITRESGVLKMLKPAMAVMVDKGFLIDDIVPCKVYRPAFLSHRPQMSAGEVRETPTISRLRVHMERSIRRIKEHKIFDSVIPLSVLGNINQLFAVACLLTNYENGPLGNPGDV</sequence>
<evidence type="ECO:0000313" key="5">
    <source>
        <dbReference type="EMBL" id="KAF7231505.1"/>
    </source>
</evidence>
<accession>A0A8C6PKT1</accession>
<keyword evidence="7" id="KW-1185">Reference proteome</keyword>
<gene>
    <name evidence="6" type="primary">LOC107395101</name>
    <name evidence="5" type="ORF">G4P62_017646</name>
</gene>
<dbReference type="Proteomes" id="UP000822369">
    <property type="component" value="Chromosome 1"/>
</dbReference>
<dbReference type="PANTHER" id="PTHR23080">
    <property type="entry name" value="THAP DOMAIN PROTEIN"/>
    <property type="match status" value="1"/>
</dbReference>
<dbReference type="Proteomes" id="UP000694548">
    <property type="component" value="Unassembled WGS sequence"/>
</dbReference>
<dbReference type="GeneID" id="107395101"/>
<name>A0A8C6PKT1_NOTFU</name>
<feature type="region of interest" description="Disordered" evidence="3">
    <location>
        <begin position="1"/>
        <end position="39"/>
    </location>
</feature>
<dbReference type="AlphaFoldDB" id="A0A8C6PKT1"/>
<dbReference type="Ensembl" id="ENSNFUT00015047328.1">
    <property type="protein sequence ID" value="ENSNFUP00015045349.1"/>
    <property type="gene ID" value="ENSNFUG00015021552.1"/>
</dbReference>
<proteinExistence type="predicted"/>
<dbReference type="PANTHER" id="PTHR23080:SF133">
    <property type="entry name" value="SI:CH211-262I1.5-RELATED"/>
    <property type="match status" value="1"/>
</dbReference>
<keyword evidence="2" id="KW-0479">Metal-binding</keyword>
<feature type="compositionally biased region" description="Basic residues" evidence="3">
    <location>
        <begin position="1"/>
        <end position="10"/>
    </location>
</feature>
<protein>
    <submittedName>
        <fullName evidence="5">LOC107395101-like protein</fullName>
    </submittedName>
    <submittedName>
        <fullName evidence="6">Uncharacterized LOC107395101</fullName>
    </submittedName>
</protein>
<evidence type="ECO:0000256" key="1">
    <source>
        <dbReference type="ARBA" id="ARBA00001968"/>
    </source>
</evidence>
<dbReference type="EMBL" id="JAAVVJ010000001">
    <property type="protein sequence ID" value="KAF7231505.1"/>
    <property type="molecule type" value="Genomic_DNA"/>
</dbReference>